<reference evidence="1" key="1">
    <citation type="journal article" date="2014" name="Front. Microbiol.">
        <title>High frequency of phylogenetically diverse reductive dehalogenase-homologous genes in deep subseafloor sedimentary metagenomes.</title>
        <authorList>
            <person name="Kawai M."/>
            <person name="Futagami T."/>
            <person name="Toyoda A."/>
            <person name="Takaki Y."/>
            <person name="Nishi S."/>
            <person name="Hori S."/>
            <person name="Arai W."/>
            <person name="Tsubouchi T."/>
            <person name="Morono Y."/>
            <person name="Uchiyama I."/>
            <person name="Ito T."/>
            <person name="Fujiyama A."/>
            <person name="Inagaki F."/>
            <person name="Takami H."/>
        </authorList>
    </citation>
    <scope>NUCLEOTIDE SEQUENCE</scope>
    <source>
        <strain evidence="1">Expedition CK06-06</strain>
    </source>
</reference>
<organism evidence="1">
    <name type="scientific">marine sediment metagenome</name>
    <dbReference type="NCBI Taxonomy" id="412755"/>
    <lineage>
        <taxon>unclassified sequences</taxon>
        <taxon>metagenomes</taxon>
        <taxon>ecological metagenomes</taxon>
    </lineage>
</organism>
<proteinExistence type="predicted"/>
<feature type="non-terminal residue" evidence="1">
    <location>
        <position position="1"/>
    </location>
</feature>
<gene>
    <name evidence="1" type="ORF">S01H1_51192</name>
</gene>
<name>X0VSK2_9ZZZZ</name>
<dbReference type="EMBL" id="BARS01033027">
    <property type="protein sequence ID" value="GAG21215.1"/>
    <property type="molecule type" value="Genomic_DNA"/>
</dbReference>
<protein>
    <submittedName>
        <fullName evidence="1">Uncharacterized protein</fullName>
    </submittedName>
</protein>
<sequence length="96" mass="10954">SPDNKNRQAARMYATKCKDLITADYDYLNILDVIGEGTQSITGGIKSELVEKSYKYVVETHKRLIIAGDTKLSSRYGNLRSYLESRLHLWNIQPCI</sequence>
<dbReference type="AlphaFoldDB" id="X0VSK2"/>
<accession>X0VSK2</accession>
<comment type="caution">
    <text evidence="1">The sequence shown here is derived from an EMBL/GenBank/DDBJ whole genome shotgun (WGS) entry which is preliminary data.</text>
</comment>
<evidence type="ECO:0000313" key="1">
    <source>
        <dbReference type="EMBL" id="GAG21215.1"/>
    </source>
</evidence>